<accession>A0A0A9D9U3</accession>
<reference evidence="2" key="2">
    <citation type="journal article" date="2015" name="Data Brief">
        <title>Shoot transcriptome of the giant reed, Arundo donax.</title>
        <authorList>
            <person name="Barrero R.A."/>
            <person name="Guerrero F.D."/>
            <person name="Moolhuijzen P."/>
            <person name="Goolsby J.A."/>
            <person name="Tidwell J."/>
            <person name="Bellgard S.E."/>
            <person name="Bellgard M.I."/>
        </authorList>
    </citation>
    <scope>NUCLEOTIDE SEQUENCE</scope>
    <source>
        <tissue evidence="2">Shoot tissue taken approximately 20 cm above the soil surface</tissue>
    </source>
</reference>
<organism evidence="2">
    <name type="scientific">Arundo donax</name>
    <name type="common">Giant reed</name>
    <name type="synonym">Donax arundinaceus</name>
    <dbReference type="NCBI Taxonomy" id="35708"/>
    <lineage>
        <taxon>Eukaryota</taxon>
        <taxon>Viridiplantae</taxon>
        <taxon>Streptophyta</taxon>
        <taxon>Embryophyta</taxon>
        <taxon>Tracheophyta</taxon>
        <taxon>Spermatophyta</taxon>
        <taxon>Magnoliopsida</taxon>
        <taxon>Liliopsida</taxon>
        <taxon>Poales</taxon>
        <taxon>Poaceae</taxon>
        <taxon>PACMAD clade</taxon>
        <taxon>Arundinoideae</taxon>
        <taxon>Arundineae</taxon>
        <taxon>Arundo</taxon>
    </lineage>
</organism>
<reference evidence="2" key="1">
    <citation type="submission" date="2014-09" db="EMBL/GenBank/DDBJ databases">
        <authorList>
            <person name="Magalhaes I.L.F."/>
            <person name="Oliveira U."/>
            <person name="Santos F.R."/>
            <person name="Vidigal T.H.D.A."/>
            <person name="Brescovit A.D."/>
            <person name="Santos A.J."/>
        </authorList>
    </citation>
    <scope>NUCLEOTIDE SEQUENCE</scope>
    <source>
        <tissue evidence="2">Shoot tissue taken approximately 20 cm above the soil surface</tissue>
    </source>
</reference>
<keyword evidence="1" id="KW-0812">Transmembrane</keyword>
<evidence type="ECO:0000256" key="1">
    <source>
        <dbReference type="SAM" id="Phobius"/>
    </source>
</evidence>
<dbReference type="EMBL" id="GBRH01212526">
    <property type="protein sequence ID" value="JAD85369.1"/>
    <property type="molecule type" value="Transcribed_RNA"/>
</dbReference>
<feature type="transmembrane region" description="Helical" evidence="1">
    <location>
        <begin position="32"/>
        <end position="62"/>
    </location>
</feature>
<keyword evidence="1" id="KW-0472">Membrane</keyword>
<keyword evidence="1" id="KW-1133">Transmembrane helix</keyword>
<name>A0A0A9D9U3_ARUDO</name>
<sequence>MFTKVPVIWYFSFINCSAGRNAGILNELTQLFLFHLFSFLIIPILLSLFVFCCLIHTVCWLCKLNMNV</sequence>
<protein>
    <submittedName>
        <fullName evidence="2">Uncharacterized protein</fullName>
    </submittedName>
</protein>
<proteinExistence type="predicted"/>
<dbReference type="AlphaFoldDB" id="A0A0A9D9U3"/>
<evidence type="ECO:0000313" key="2">
    <source>
        <dbReference type="EMBL" id="JAD85369.1"/>
    </source>
</evidence>